<evidence type="ECO:0000313" key="1">
    <source>
        <dbReference type="EMBL" id="SPN79507.1"/>
    </source>
</evidence>
<protein>
    <submittedName>
        <fullName evidence="1">Uncharacterized protein</fullName>
    </submittedName>
</protein>
<proteinExistence type="predicted"/>
<organism evidence="1">
    <name type="scientific">Cedratvirus Zaza IHUMI</name>
    <dbReference type="NCBI Taxonomy" id="2126979"/>
    <lineage>
        <taxon>Viruses</taxon>
        <taxon>Pithoviruses</taxon>
    </lineage>
</organism>
<sequence>MDNVVLNIISYSEVREVLLHSLVYPDLFTEQTWKSLCKKLFSSVWSDYKHVSNNPRRRFIEIAYRKGLQPSGLSLYSDKYLLLFTMFSRNLQKLRETTKQFPQEASTLYHELSAKNNNLFFRRELLTIAEELDIPHRYLEHVATAEEKRDFLAPSFSVAARLLINGDEASLKILKDLFFHDNPRVNTLTLSELILEDKNSIFSWLRAYSFSKDDNMIRELLKSCQLNFTLDMVLQNLYTVNNISLAKEIEKERDYSLSFHDELECLTNYYLYSGDDKGFYQSLLKVLENKRPYIKETHIIFEVELYEVRELLEEKVVRVKCKRSSSKVETPRVSN</sequence>
<accession>A0A2R8FER9</accession>
<dbReference type="Proteomes" id="UP000270547">
    <property type="component" value="Segment"/>
</dbReference>
<dbReference type="EMBL" id="LT994652">
    <property type="protein sequence ID" value="SPN79507.1"/>
    <property type="molecule type" value="Genomic_DNA"/>
</dbReference>
<gene>
    <name evidence="1" type="ORF">ZAZAV_346</name>
</gene>
<name>A0A2R8FER9_9VIRU</name>
<reference evidence="1" key="1">
    <citation type="submission" date="2018-03" db="EMBL/GenBank/DDBJ databases">
        <authorList>
            <consortium name="Urmite Genomes"/>
        </authorList>
    </citation>
    <scope>NUCLEOTIDE SEQUENCE [LARGE SCALE GENOMIC DNA]</scope>
    <source>
        <strain evidence="1">IHUMI-S29</strain>
    </source>
</reference>